<reference evidence="2" key="1">
    <citation type="submission" date="2021-03" db="EMBL/GenBank/DDBJ databases">
        <title>Comparative genomics and phylogenomic investigation of the class Geoglossomycetes provide insights into ecological specialization and systematics.</title>
        <authorList>
            <person name="Melie T."/>
            <person name="Pirro S."/>
            <person name="Miller A.N."/>
            <person name="Quandt A."/>
        </authorList>
    </citation>
    <scope>NUCLEOTIDE SEQUENCE</scope>
    <source>
        <strain evidence="2">CAQ_001_2017</strain>
    </source>
</reference>
<accession>A0A9P8L681</accession>
<feature type="compositionally biased region" description="Basic and acidic residues" evidence="1">
    <location>
        <begin position="423"/>
        <end position="432"/>
    </location>
</feature>
<feature type="compositionally biased region" description="Low complexity" evidence="1">
    <location>
        <begin position="30"/>
        <end position="40"/>
    </location>
</feature>
<evidence type="ECO:0000256" key="1">
    <source>
        <dbReference type="SAM" id="MobiDB-lite"/>
    </source>
</evidence>
<feature type="compositionally biased region" description="Low complexity" evidence="1">
    <location>
        <begin position="399"/>
        <end position="420"/>
    </location>
</feature>
<evidence type="ECO:0000313" key="2">
    <source>
        <dbReference type="EMBL" id="KAH0547623.1"/>
    </source>
</evidence>
<protein>
    <submittedName>
        <fullName evidence="2">Uncharacterized protein</fullName>
    </submittedName>
</protein>
<dbReference type="AlphaFoldDB" id="A0A9P8L681"/>
<name>A0A9P8L681_9PEZI</name>
<feature type="region of interest" description="Disordered" evidence="1">
    <location>
        <begin position="1"/>
        <end position="73"/>
    </location>
</feature>
<comment type="caution">
    <text evidence="2">The sequence shown here is derived from an EMBL/GenBank/DDBJ whole genome shotgun (WGS) entry which is preliminary data.</text>
</comment>
<feature type="region of interest" description="Disordered" evidence="1">
    <location>
        <begin position="217"/>
        <end position="432"/>
    </location>
</feature>
<evidence type="ECO:0000313" key="3">
    <source>
        <dbReference type="Proteomes" id="UP000750711"/>
    </source>
</evidence>
<keyword evidence="3" id="KW-1185">Reference proteome</keyword>
<dbReference type="EMBL" id="JAGHQM010003217">
    <property type="protein sequence ID" value="KAH0547623.1"/>
    <property type="molecule type" value="Genomic_DNA"/>
</dbReference>
<feature type="non-terminal residue" evidence="2">
    <location>
        <position position="432"/>
    </location>
</feature>
<feature type="compositionally biased region" description="Polar residues" evidence="1">
    <location>
        <begin position="61"/>
        <end position="73"/>
    </location>
</feature>
<proteinExistence type="predicted"/>
<feature type="compositionally biased region" description="Low complexity" evidence="1">
    <location>
        <begin position="328"/>
        <end position="340"/>
    </location>
</feature>
<gene>
    <name evidence="2" type="ORF">GP486_008412</name>
</gene>
<dbReference type="Proteomes" id="UP000750711">
    <property type="component" value="Unassembled WGS sequence"/>
</dbReference>
<sequence>MQLATKHQILQQINRGEGSDMDMNGPRPQSPSSAENAPSPSKRPRLESGQFSGQPMVPNGRGQQIQGQQVNAASAQQAHNLLIANGINPNQLTPSQFNSFQQQNPGVQAKSIQVYAQNLAQHQRSALQNQTMPKGMPNAGGVPNHGSPMMQQGSESGQNLGPAMSDFYPANGPSNLRGGMVSAGGSGGNHALQDYQMQLMLLEQQNKKRLLMARQEQDSLTRTDQPGVGQPGFQGMSPQGSRAGPSPNPSDQMKRGTPKLNQPGLPGSPMPDGSMPQAQQRNSPAAMGFGQGQMSAEMPGGFYQMKGLADNGSAMRPPSSHPPNFNAQQMSQQQLEQMTMAQRRAMNGGNWNGQQPGQTPMMAQQHPQGPQAQQIGTPGQGSAMLPPRAPTAGNNNGRTQPSSPQQNQAPPTPQQTAKPNPKTKKEGKEPRK</sequence>
<feature type="compositionally biased region" description="Low complexity" evidence="1">
    <location>
        <begin position="347"/>
        <end position="374"/>
    </location>
</feature>
<organism evidence="2 3">
    <name type="scientific">Trichoglossum hirsutum</name>
    <dbReference type="NCBI Taxonomy" id="265104"/>
    <lineage>
        <taxon>Eukaryota</taxon>
        <taxon>Fungi</taxon>
        <taxon>Dikarya</taxon>
        <taxon>Ascomycota</taxon>
        <taxon>Pezizomycotina</taxon>
        <taxon>Geoglossomycetes</taxon>
        <taxon>Geoglossales</taxon>
        <taxon>Geoglossaceae</taxon>
        <taxon>Trichoglossum</taxon>
    </lineage>
</organism>